<keyword evidence="2" id="KW-1185">Reference proteome</keyword>
<gene>
    <name evidence="1" type="ORF">BST26_07435</name>
</gene>
<dbReference type="RefSeq" id="WP_133052904.1">
    <property type="nucleotide sequence ID" value="NZ_AP022618.1"/>
</dbReference>
<proteinExistence type="predicted"/>
<evidence type="ECO:0000313" key="2">
    <source>
        <dbReference type="Proteomes" id="UP000192801"/>
    </source>
</evidence>
<accession>A0A1X0DGU5</accession>
<protein>
    <submittedName>
        <fullName evidence="1">Uncharacterized protein</fullName>
    </submittedName>
</protein>
<dbReference type="EMBL" id="MVHS01000012">
    <property type="protein sequence ID" value="ORA71605.1"/>
    <property type="molecule type" value="Genomic_DNA"/>
</dbReference>
<comment type="caution">
    <text evidence="1">The sequence shown here is derived from an EMBL/GenBank/DDBJ whole genome shotgun (WGS) entry which is preliminary data.</text>
</comment>
<dbReference type="AlphaFoldDB" id="A0A1X0DGU5"/>
<dbReference type="Proteomes" id="UP000192801">
    <property type="component" value="Unassembled WGS sequence"/>
</dbReference>
<evidence type="ECO:0000313" key="1">
    <source>
        <dbReference type="EMBL" id="ORA71605.1"/>
    </source>
</evidence>
<name>A0A1X0DGU5_9MYCO</name>
<sequence>MNEERPVALNNMPDLIRALQSKAFSSVDGAGCACMGTHECNGYGPHIEQTLPASERLAELRRQLGEFEGQLGD</sequence>
<reference evidence="1 2" key="1">
    <citation type="submission" date="2016-12" db="EMBL/GenBank/DDBJ databases">
        <title>The new phylogeny of genus Mycobacterium.</title>
        <authorList>
            <person name="Tortoli E."/>
            <person name="Trovato A."/>
            <person name="Cirillo D.M."/>
        </authorList>
    </citation>
    <scope>NUCLEOTIDE SEQUENCE [LARGE SCALE GENOMIC DNA]</scope>
    <source>
        <strain evidence="1 2">DSM 45130</strain>
    </source>
</reference>
<organism evidence="1 2">
    <name type="scientific">Mycolicibacterium insubricum</name>
    <dbReference type="NCBI Taxonomy" id="444597"/>
    <lineage>
        <taxon>Bacteria</taxon>
        <taxon>Bacillati</taxon>
        <taxon>Actinomycetota</taxon>
        <taxon>Actinomycetes</taxon>
        <taxon>Mycobacteriales</taxon>
        <taxon>Mycobacteriaceae</taxon>
        <taxon>Mycolicibacterium</taxon>
    </lineage>
</organism>